<dbReference type="HOGENOM" id="CLU_1895682_0_0_1"/>
<protein>
    <submittedName>
        <fullName evidence="1">Uncharacterized protein</fullName>
    </submittedName>
</protein>
<dbReference type="GeneID" id="9230693"/>
<dbReference type="EMBL" id="DS995702">
    <property type="protein sequence ID" value="EEQ28670.1"/>
    <property type="molecule type" value="Genomic_DNA"/>
</dbReference>
<dbReference type="AlphaFoldDB" id="C5FH40"/>
<dbReference type="VEuPathDB" id="FungiDB:MCYG_01489"/>
<proteinExistence type="predicted"/>
<dbReference type="RefSeq" id="XP_002848555.1">
    <property type="nucleotide sequence ID" value="XM_002848509.1"/>
</dbReference>
<dbReference type="Proteomes" id="UP000002035">
    <property type="component" value="Unassembled WGS sequence"/>
</dbReference>
<name>C5FH40_ARTOC</name>
<reference evidence="2" key="1">
    <citation type="journal article" date="2012" name="MBio">
        <title>Comparative genome analysis of Trichophyton rubrum and related dermatophytes reveals candidate genes involved in infection.</title>
        <authorList>
            <person name="Martinez D.A."/>
            <person name="Oliver B.G."/>
            <person name="Graeser Y."/>
            <person name="Goldberg J.M."/>
            <person name="Li W."/>
            <person name="Martinez-Rossi N.M."/>
            <person name="Monod M."/>
            <person name="Shelest E."/>
            <person name="Barton R.C."/>
            <person name="Birch E."/>
            <person name="Brakhage A.A."/>
            <person name="Chen Z."/>
            <person name="Gurr S.J."/>
            <person name="Heiman D."/>
            <person name="Heitman J."/>
            <person name="Kosti I."/>
            <person name="Rossi A."/>
            <person name="Saif S."/>
            <person name="Samalova M."/>
            <person name="Saunders C.W."/>
            <person name="Shea T."/>
            <person name="Summerbell R.C."/>
            <person name="Xu J."/>
            <person name="Young S."/>
            <person name="Zeng Q."/>
            <person name="Birren B.W."/>
            <person name="Cuomo C.A."/>
            <person name="White T.C."/>
        </authorList>
    </citation>
    <scope>NUCLEOTIDE SEQUENCE [LARGE SCALE GENOMIC DNA]</scope>
    <source>
        <strain evidence="2">ATCC MYA-4605 / CBS 113480</strain>
    </source>
</reference>
<evidence type="ECO:0000313" key="1">
    <source>
        <dbReference type="EMBL" id="EEQ28670.1"/>
    </source>
</evidence>
<organism evidence="1 2">
    <name type="scientific">Arthroderma otae (strain ATCC MYA-4605 / CBS 113480)</name>
    <name type="common">Microsporum canis</name>
    <dbReference type="NCBI Taxonomy" id="554155"/>
    <lineage>
        <taxon>Eukaryota</taxon>
        <taxon>Fungi</taxon>
        <taxon>Dikarya</taxon>
        <taxon>Ascomycota</taxon>
        <taxon>Pezizomycotina</taxon>
        <taxon>Eurotiomycetes</taxon>
        <taxon>Eurotiomycetidae</taxon>
        <taxon>Onygenales</taxon>
        <taxon>Arthrodermataceae</taxon>
        <taxon>Microsporum</taxon>
    </lineage>
</organism>
<keyword evidence="2" id="KW-1185">Reference proteome</keyword>
<gene>
    <name evidence="1" type="ORF">MCYG_01489</name>
</gene>
<sequence length="134" mass="15044">MTCYVRTEWDPGSMESKNWSRDKKIAKSKGDHMQGFSGMQRAVIPSPADVLMYPFTSLSLQARGARVCKGLPLPARERGRAPTSCGPLEGSSYLYHPARIHRMSRIRRLPHRLSTDLLCSGTVVSGIKENRRRS</sequence>
<evidence type="ECO:0000313" key="2">
    <source>
        <dbReference type="Proteomes" id="UP000002035"/>
    </source>
</evidence>
<accession>C5FH40</accession>